<feature type="domain" description="N-acetyltransferase ESCO zinc-finger" evidence="10">
    <location>
        <begin position="11"/>
        <end position="49"/>
    </location>
</feature>
<gene>
    <name evidence="12" type="ORF">MN116_006848</name>
</gene>
<keyword evidence="3" id="KW-0808">Transferase</keyword>
<evidence type="ECO:0000313" key="13">
    <source>
        <dbReference type="Proteomes" id="UP001292079"/>
    </source>
</evidence>
<dbReference type="InterPro" id="IPR016181">
    <property type="entry name" value="Acyl_CoA_acyltransferase"/>
</dbReference>
<dbReference type="SUPFAM" id="SSF55729">
    <property type="entry name" value="Acyl-CoA N-acyltransferases (Nat)"/>
    <property type="match status" value="1"/>
</dbReference>
<protein>
    <recommendedName>
        <fullName evidence="14">N-acetyltransferase ESCO2</fullName>
    </recommendedName>
</protein>
<name>A0AAE1Z803_SCHME</name>
<evidence type="ECO:0000313" key="12">
    <source>
        <dbReference type="EMBL" id="KAK4469280.1"/>
    </source>
</evidence>
<evidence type="ECO:0000256" key="9">
    <source>
        <dbReference type="ARBA" id="ARBA00023315"/>
    </source>
</evidence>
<dbReference type="Pfam" id="PF13878">
    <property type="entry name" value="zf-C2H2_3"/>
    <property type="match status" value="1"/>
</dbReference>
<evidence type="ECO:0008006" key="14">
    <source>
        <dbReference type="Google" id="ProtNLM"/>
    </source>
</evidence>
<dbReference type="PANTHER" id="PTHR45884:SF2">
    <property type="entry name" value="N-ACETYLTRANSFERASE ECO"/>
    <property type="match status" value="1"/>
</dbReference>
<dbReference type="GO" id="GO:0008270">
    <property type="term" value="F:zinc ion binding"/>
    <property type="evidence" value="ECO:0007669"/>
    <property type="project" value="UniProtKB-KW"/>
</dbReference>
<evidence type="ECO:0000259" key="11">
    <source>
        <dbReference type="Pfam" id="PF13880"/>
    </source>
</evidence>
<sequence length="268" mass="30583">MKFFNQERKIQLTLDCGQKEFGSTRCRQCHMVYTVGDKEDAKAHKEYHRIKLFPTVRLPRGRHENIIKENFDGSRVTELLTSVRLGQAFYERISTLMSHDLGYDIPSEDDDLHHIKLSNALLPDWRVFVYVIDRSQLVVGCCIVEELTAKKVSTKGYKLSRLTGGRKGLLSWRIQSFDPNHDQCDLMSSNSDLTSCVNINGPICGVRRLWVERNHRRKGIASSLLDAVLHNLIFSLPLSRGQTAFCEPTANGADFAASYVGREDFLIY</sequence>
<feature type="domain" description="N-acetyltransferase ESCO acetyl-transferase" evidence="11">
    <location>
        <begin position="203"/>
        <end position="268"/>
    </location>
</feature>
<dbReference type="Gene3D" id="3.40.630.30">
    <property type="match status" value="1"/>
</dbReference>
<evidence type="ECO:0000256" key="3">
    <source>
        <dbReference type="ARBA" id="ARBA00022679"/>
    </source>
</evidence>
<reference evidence="12" key="2">
    <citation type="journal article" date="2023" name="Infect Dis Poverty">
        <title>Chromosome-scale genome of the human blood fluke Schistosoma mekongi and its implications for public health.</title>
        <authorList>
            <person name="Zhou M."/>
            <person name="Xu L."/>
            <person name="Xu D."/>
            <person name="Chen W."/>
            <person name="Khan J."/>
            <person name="Hu Y."/>
            <person name="Huang H."/>
            <person name="Wei H."/>
            <person name="Zhang Y."/>
            <person name="Chusongsang P."/>
            <person name="Tanasarnprasert K."/>
            <person name="Hu X."/>
            <person name="Limpanont Y."/>
            <person name="Lv Z."/>
        </authorList>
    </citation>
    <scope>NUCLEOTIDE SEQUENCE</scope>
    <source>
        <strain evidence="12">LV_2022a</strain>
    </source>
</reference>
<evidence type="ECO:0000256" key="6">
    <source>
        <dbReference type="ARBA" id="ARBA00022833"/>
    </source>
</evidence>
<reference evidence="12" key="1">
    <citation type="submission" date="2022-04" db="EMBL/GenBank/DDBJ databases">
        <authorList>
            <person name="Xu L."/>
            <person name="Lv Z."/>
        </authorList>
    </citation>
    <scope>NUCLEOTIDE SEQUENCE</scope>
    <source>
        <strain evidence="12">LV_2022a</strain>
    </source>
</reference>
<evidence type="ECO:0000256" key="5">
    <source>
        <dbReference type="ARBA" id="ARBA00022771"/>
    </source>
</evidence>
<evidence type="ECO:0000256" key="7">
    <source>
        <dbReference type="ARBA" id="ARBA00023242"/>
    </source>
</evidence>
<dbReference type="EMBL" id="JALJAT010000005">
    <property type="protein sequence ID" value="KAK4469280.1"/>
    <property type="molecule type" value="Genomic_DNA"/>
</dbReference>
<dbReference type="AlphaFoldDB" id="A0AAE1Z803"/>
<dbReference type="Proteomes" id="UP001292079">
    <property type="component" value="Unassembled WGS sequence"/>
</dbReference>
<keyword evidence="5" id="KW-0863">Zinc-finger</keyword>
<keyword evidence="6" id="KW-0862">Zinc</keyword>
<comment type="similarity">
    <text evidence="2">Belongs to the acetyltransferase family. ECO subfamily.</text>
</comment>
<dbReference type="GO" id="GO:0007064">
    <property type="term" value="P:mitotic sister chromatid cohesion"/>
    <property type="evidence" value="ECO:0007669"/>
    <property type="project" value="TreeGrafter"/>
</dbReference>
<dbReference type="Pfam" id="PF13880">
    <property type="entry name" value="Acetyltransf_13"/>
    <property type="match status" value="1"/>
</dbReference>
<dbReference type="GO" id="GO:0005634">
    <property type="term" value="C:nucleus"/>
    <property type="evidence" value="ECO:0007669"/>
    <property type="project" value="UniProtKB-SubCell"/>
</dbReference>
<proteinExistence type="inferred from homology"/>
<keyword evidence="13" id="KW-1185">Reference proteome</keyword>
<evidence type="ECO:0000259" key="10">
    <source>
        <dbReference type="Pfam" id="PF13878"/>
    </source>
</evidence>
<dbReference type="InterPro" id="IPR028005">
    <property type="entry name" value="AcTrfase_ESCO_Znf_dom"/>
</dbReference>
<comment type="caution">
    <text evidence="12">The sequence shown here is derived from an EMBL/GenBank/DDBJ whole genome shotgun (WGS) entry which is preliminary data.</text>
</comment>
<evidence type="ECO:0000256" key="8">
    <source>
        <dbReference type="ARBA" id="ARBA00023306"/>
    </source>
</evidence>
<comment type="subcellular location">
    <subcellularLocation>
        <location evidence="1">Nucleus</location>
    </subcellularLocation>
</comment>
<evidence type="ECO:0000256" key="2">
    <source>
        <dbReference type="ARBA" id="ARBA00005816"/>
    </source>
</evidence>
<keyword evidence="7" id="KW-0539">Nucleus</keyword>
<organism evidence="12 13">
    <name type="scientific">Schistosoma mekongi</name>
    <name type="common">Parasitic worm</name>
    <dbReference type="NCBI Taxonomy" id="38744"/>
    <lineage>
        <taxon>Eukaryota</taxon>
        <taxon>Metazoa</taxon>
        <taxon>Spiralia</taxon>
        <taxon>Lophotrochozoa</taxon>
        <taxon>Platyhelminthes</taxon>
        <taxon>Trematoda</taxon>
        <taxon>Digenea</taxon>
        <taxon>Strigeidida</taxon>
        <taxon>Schistosomatoidea</taxon>
        <taxon>Schistosomatidae</taxon>
        <taxon>Schistosoma</taxon>
    </lineage>
</organism>
<dbReference type="CDD" id="cd04301">
    <property type="entry name" value="NAT_SF"/>
    <property type="match status" value="1"/>
</dbReference>
<evidence type="ECO:0000256" key="4">
    <source>
        <dbReference type="ARBA" id="ARBA00022723"/>
    </source>
</evidence>
<dbReference type="GO" id="GO:0000785">
    <property type="term" value="C:chromatin"/>
    <property type="evidence" value="ECO:0007669"/>
    <property type="project" value="TreeGrafter"/>
</dbReference>
<evidence type="ECO:0000256" key="1">
    <source>
        <dbReference type="ARBA" id="ARBA00004123"/>
    </source>
</evidence>
<dbReference type="GO" id="GO:0061733">
    <property type="term" value="F:protein-lysine-acetyltransferase activity"/>
    <property type="evidence" value="ECO:0007669"/>
    <property type="project" value="TreeGrafter"/>
</dbReference>
<keyword evidence="8" id="KW-0131">Cell cycle</keyword>
<accession>A0AAE1Z803</accession>
<dbReference type="InterPro" id="IPR028009">
    <property type="entry name" value="ESCO_Acetyltransf_dom"/>
</dbReference>
<keyword evidence="9" id="KW-0012">Acyltransferase</keyword>
<dbReference type="PANTHER" id="PTHR45884">
    <property type="entry name" value="N-ACETYLTRANSFERASE ECO"/>
    <property type="match status" value="1"/>
</dbReference>
<keyword evidence="4" id="KW-0479">Metal-binding</keyword>